<dbReference type="InterPro" id="IPR036915">
    <property type="entry name" value="Cyclin-like_sf"/>
</dbReference>
<protein>
    <recommendedName>
        <fullName evidence="1">Cyclin N-terminal domain-containing protein</fullName>
    </recommendedName>
</protein>
<dbReference type="AlphaFoldDB" id="A0A8K0FYG7"/>
<dbReference type="Gene3D" id="1.10.472.10">
    <property type="entry name" value="Cyclin-like"/>
    <property type="match status" value="1"/>
</dbReference>
<dbReference type="EMBL" id="VTPC01089974">
    <property type="protein sequence ID" value="KAF2885255.1"/>
    <property type="molecule type" value="Genomic_DNA"/>
</dbReference>
<comment type="caution">
    <text evidence="2">The sequence shown here is derived from an EMBL/GenBank/DDBJ whole genome shotgun (WGS) entry which is preliminary data.</text>
</comment>
<name>A0A8K0FYG7_IGNLU</name>
<reference evidence="2" key="1">
    <citation type="submission" date="2019-08" db="EMBL/GenBank/DDBJ databases">
        <title>The genome of the North American firefly Photinus pyralis.</title>
        <authorList>
            <consortium name="Photinus pyralis genome working group"/>
            <person name="Fallon T.R."/>
            <person name="Sander Lower S.E."/>
            <person name="Weng J.-K."/>
        </authorList>
    </citation>
    <scope>NUCLEOTIDE SEQUENCE</scope>
    <source>
        <strain evidence="2">TRF0915ILg1</strain>
        <tissue evidence="2">Whole body</tissue>
    </source>
</reference>
<organism evidence="2 3">
    <name type="scientific">Ignelater luminosus</name>
    <name type="common">Cucubano</name>
    <name type="synonym">Pyrophorus luminosus</name>
    <dbReference type="NCBI Taxonomy" id="2038154"/>
    <lineage>
        <taxon>Eukaryota</taxon>
        <taxon>Metazoa</taxon>
        <taxon>Ecdysozoa</taxon>
        <taxon>Arthropoda</taxon>
        <taxon>Hexapoda</taxon>
        <taxon>Insecta</taxon>
        <taxon>Pterygota</taxon>
        <taxon>Neoptera</taxon>
        <taxon>Endopterygota</taxon>
        <taxon>Coleoptera</taxon>
        <taxon>Polyphaga</taxon>
        <taxon>Elateriformia</taxon>
        <taxon>Elateroidea</taxon>
        <taxon>Elateridae</taxon>
        <taxon>Agrypninae</taxon>
        <taxon>Pyrophorini</taxon>
        <taxon>Ignelater</taxon>
    </lineage>
</organism>
<proteinExistence type="predicted"/>
<evidence type="ECO:0000313" key="3">
    <source>
        <dbReference type="Proteomes" id="UP000801492"/>
    </source>
</evidence>
<dbReference type="OrthoDB" id="285802at2759"/>
<evidence type="ECO:0000313" key="2">
    <source>
        <dbReference type="EMBL" id="KAF2885255.1"/>
    </source>
</evidence>
<gene>
    <name evidence="2" type="ORF">ILUMI_20921</name>
</gene>
<dbReference type="SUPFAM" id="SSF47954">
    <property type="entry name" value="Cyclin-like"/>
    <property type="match status" value="1"/>
</dbReference>
<dbReference type="Pfam" id="PF00134">
    <property type="entry name" value="Cyclin_N"/>
    <property type="match status" value="1"/>
</dbReference>
<keyword evidence="3" id="KW-1185">Reference proteome</keyword>
<dbReference type="InterPro" id="IPR006671">
    <property type="entry name" value="Cyclin_N"/>
</dbReference>
<dbReference type="Proteomes" id="UP000801492">
    <property type="component" value="Unassembled WGS sequence"/>
</dbReference>
<evidence type="ECO:0000259" key="1">
    <source>
        <dbReference type="Pfam" id="PF00134"/>
    </source>
</evidence>
<feature type="domain" description="Cyclin N-terminal" evidence="1">
    <location>
        <begin position="45"/>
        <end position="107"/>
    </location>
</feature>
<accession>A0A8K0FYG7</accession>
<sequence>MVENKHLLVSEGSLFNVQNETWNKEYAEDYKSIIKQKELLKIPFSHQSPQIFYRKSIVEHLKDFAAKKRLSHSCLHLAVYMLDVFMDNHSILPARLYLVANVCLLLA</sequence>
<feature type="non-terminal residue" evidence="2">
    <location>
        <position position="107"/>
    </location>
</feature>